<feature type="compositionally biased region" description="Gly residues" evidence="1">
    <location>
        <begin position="64"/>
        <end position="75"/>
    </location>
</feature>
<accession>A0ABW4NA89</accession>
<proteinExistence type="predicted"/>
<feature type="compositionally biased region" description="Polar residues" evidence="1">
    <location>
        <begin position="39"/>
        <end position="48"/>
    </location>
</feature>
<dbReference type="Proteomes" id="UP001597283">
    <property type="component" value="Unassembled WGS sequence"/>
</dbReference>
<organism evidence="2 3">
    <name type="scientific">Sphingomonas floccifaciens</name>
    <dbReference type="NCBI Taxonomy" id="1844115"/>
    <lineage>
        <taxon>Bacteria</taxon>
        <taxon>Pseudomonadati</taxon>
        <taxon>Pseudomonadota</taxon>
        <taxon>Alphaproteobacteria</taxon>
        <taxon>Sphingomonadales</taxon>
        <taxon>Sphingomonadaceae</taxon>
        <taxon>Sphingomonas</taxon>
    </lineage>
</organism>
<dbReference type="RefSeq" id="WP_380939003.1">
    <property type="nucleotide sequence ID" value="NZ_JBHUFC010000002.1"/>
</dbReference>
<evidence type="ECO:0000313" key="3">
    <source>
        <dbReference type="Proteomes" id="UP001597283"/>
    </source>
</evidence>
<gene>
    <name evidence="2" type="ORF">ACFSC3_04060</name>
</gene>
<evidence type="ECO:0000256" key="1">
    <source>
        <dbReference type="SAM" id="MobiDB-lite"/>
    </source>
</evidence>
<sequence length="91" mass="9408">MTEDSADIGPDNGRRPSFVKPEPANDDLIGRGEGYSGQEYDSASQEAWRQQERDARLPTDGRPRGSGAGAGGGAAGEDFDETTPGGARPGG</sequence>
<feature type="compositionally biased region" description="Basic and acidic residues" evidence="1">
    <location>
        <begin position="49"/>
        <end position="63"/>
    </location>
</feature>
<protein>
    <submittedName>
        <fullName evidence="2">Uncharacterized protein</fullName>
    </submittedName>
</protein>
<comment type="caution">
    <text evidence="2">The sequence shown here is derived from an EMBL/GenBank/DDBJ whole genome shotgun (WGS) entry which is preliminary data.</text>
</comment>
<keyword evidence="3" id="KW-1185">Reference proteome</keyword>
<reference evidence="3" key="1">
    <citation type="journal article" date="2019" name="Int. J. Syst. Evol. Microbiol.">
        <title>The Global Catalogue of Microorganisms (GCM) 10K type strain sequencing project: providing services to taxonomists for standard genome sequencing and annotation.</title>
        <authorList>
            <consortium name="The Broad Institute Genomics Platform"/>
            <consortium name="The Broad Institute Genome Sequencing Center for Infectious Disease"/>
            <person name="Wu L."/>
            <person name="Ma J."/>
        </authorList>
    </citation>
    <scope>NUCLEOTIDE SEQUENCE [LARGE SCALE GENOMIC DNA]</scope>
    <source>
        <strain evidence="3">Q85</strain>
    </source>
</reference>
<name>A0ABW4NA89_9SPHN</name>
<dbReference type="EMBL" id="JBHUFC010000002">
    <property type="protein sequence ID" value="MFD1786741.1"/>
    <property type="molecule type" value="Genomic_DNA"/>
</dbReference>
<evidence type="ECO:0000313" key="2">
    <source>
        <dbReference type="EMBL" id="MFD1786741.1"/>
    </source>
</evidence>
<feature type="region of interest" description="Disordered" evidence="1">
    <location>
        <begin position="1"/>
        <end position="91"/>
    </location>
</feature>